<dbReference type="EMBL" id="AVBG01000001">
    <property type="protein sequence ID" value="KGP92978.1"/>
    <property type="molecule type" value="Genomic_DNA"/>
</dbReference>
<dbReference type="Gene3D" id="3.90.245.10">
    <property type="entry name" value="Ribonucleoside hydrolase-like"/>
    <property type="match status" value="1"/>
</dbReference>
<keyword evidence="5" id="KW-1185">Reference proteome</keyword>
<name>A0A0A2V1S0_9BACI</name>
<gene>
    <name evidence="4" type="ORF">N780_11610</name>
</gene>
<dbReference type="GO" id="GO:0006152">
    <property type="term" value="P:purine nucleoside catabolic process"/>
    <property type="evidence" value="ECO:0007669"/>
    <property type="project" value="TreeGrafter"/>
</dbReference>
<dbReference type="PANTHER" id="PTHR12304:SF4">
    <property type="entry name" value="URIDINE NUCLEOSIDASE"/>
    <property type="match status" value="1"/>
</dbReference>
<evidence type="ECO:0000256" key="2">
    <source>
        <dbReference type="ARBA" id="ARBA00023295"/>
    </source>
</evidence>
<evidence type="ECO:0000313" key="4">
    <source>
        <dbReference type="EMBL" id="KGP92978.1"/>
    </source>
</evidence>
<dbReference type="STRING" id="1385513.N780_11610"/>
<dbReference type="CDD" id="cd00455">
    <property type="entry name" value="nuc_hydro"/>
    <property type="match status" value="1"/>
</dbReference>
<evidence type="ECO:0000259" key="3">
    <source>
        <dbReference type="Pfam" id="PF01156"/>
    </source>
</evidence>
<sequence>MAKKILFFGDFGIDDVIALLYARMDPTIEIIGLVTGYGNISEHNAEDNALFLRALTKAEASIDIIRGAYKPYTGAFPRYPEEIHGKFGLGPLSPYSANIDNKRIHDYSKAVDLIKRHRNKITVVNVGRLSSLSSMFVLYPEVAEMIKEIYVMGGAFFTPGNVTPVAEANIYGDPYAANLVFTVQKKVKIIPLNVTNFAILTKDMIQIITTHCKDPSVGPIIKEIFDYYFEFYQETNATHSNIGAPIHDLLALWAALHPEYMNYIEAPVTVVVEKGDAYGQTIADVRISDQKEDYPLQHIAMKFNYQAFIQSIFNAFTNKNG</sequence>
<reference evidence="4 5" key="1">
    <citation type="submission" date="2013-08" db="EMBL/GenBank/DDBJ databases">
        <title>Genome of Pontibacillus chungwhensis.</title>
        <authorList>
            <person name="Wang Q."/>
            <person name="Wang G."/>
        </authorList>
    </citation>
    <scope>NUCLEOTIDE SEQUENCE [LARGE SCALE GENOMIC DNA]</scope>
    <source>
        <strain evidence="4 5">BH030062</strain>
    </source>
</reference>
<keyword evidence="2" id="KW-0326">Glycosidase</keyword>
<accession>A0A0A2V1S0</accession>
<evidence type="ECO:0000313" key="5">
    <source>
        <dbReference type="Proteomes" id="UP000030153"/>
    </source>
</evidence>
<feature type="domain" description="Inosine/uridine-preferring nucleoside hydrolase" evidence="3">
    <location>
        <begin position="6"/>
        <end position="309"/>
    </location>
</feature>
<proteinExistence type="predicted"/>
<dbReference type="InterPro" id="IPR036452">
    <property type="entry name" value="Ribo_hydro-like"/>
</dbReference>
<dbReference type="AlphaFoldDB" id="A0A0A2V1S0"/>
<dbReference type="Proteomes" id="UP000030153">
    <property type="component" value="Unassembled WGS sequence"/>
</dbReference>
<comment type="caution">
    <text evidence="4">The sequence shown here is derived from an EMBL/GenBank/DDBJ whole genome shotgun (WGS) entry which is preliminary data.</text>
</comment>
<dbReference type="SUPFAM" id="SSF53590">
    <property type="entry name" value="Nucleoside hydrolase"/>
    <property type="match status" value="1"/>
</dbReference>
<organism evidence="4 5">
    <name type="scientific">Pontibacillus chungwhensis BH030062</name>
    <dbReference type="NCBI Taxonomy" id="1385513"/>
    <lineage>
        <taxon>Bacteria</taxon>
        <taxon>Bacillati</taxon>
        <taxon>Bacillota</taxon>
        <taxon>Bacilli</taxon>
        <taxon>Bacillales</taxon>
        <taxon>Bacillaceae</taxon>
        <taxon>Pontibacillus</taxon>
    </lineage>
</organism>
<keyword evidence="1 4" id="KW-0378">Hydrolase</keyword>
<dbReference type="GO" id="GO:0005829">
    <property type="term" value="C:cytosol"/>
    <property type="evidence" value="ECO:0007669"/>
    <property type="project" value="TreeGrafter"/>
</dbReference>
<dbReference type="PANTHER" id="PTHR12304">
    <property type="entry name" value="INOSINE-URIDINE PREFERRING NUCLEOSIDE HYDROLASE"/>
    <property type="match status" value="1"/>
</dbReference>
<dbReference type="eggNOG" id="COG1957">
    <property type="taxonomic scope" value="Bacteria"/>
</dbReference>
<dbReference type="GO" id="GO:0008477">
    <property type="term" value="F:purine nucleosidase activity"/>
    <property type="evidence" value="ECO:0007669"/>
    <property type="project" value="TreeGrafter"/>
</dbReference>
<protein>
    <submittedName>
        <fullName evidence="4">Nucleoside hydrolase</fullName>
    </submittedName>
</protein>
<dbReference type="InterPro" id="IPR001910">
    <property type="entry name" value="Inosine/uridine_hydrolase_dom"/>
</dbReference>
<dbReference type="Pfam" id="PF01156">
    <property type="entry name" value="IU_nuc_hydro"/>
    <property type="match status" value="1"/>
</dbReference>
<evidence type="ECO:0000256" key="1">
    <source>
        <dbReference type="ARBA" id="ARBA00022801"/>
    </source>
</evidence>
<dbReference type="InterPro" id="IPR023186">
    <property type="entry name" value="IUNH"/>
</dbReference>